<evidence type="ECO:0008006" key="3">
    <source>
        <dbReference type="Google" id="ProtNLM"/>
    </source>
</evidence>
<sequence>MTQYSQNFIALHDINLDQEMLLKIKRNVLVPFMRNPTLLTHYADHIVQEQNQLLLSQSIQSSQQLSQVIRQLINQLNQSKKYFGQKKYNFIQRWFGIDLEQQAGSVNFLNDLNQLVEVATRLSHQVATEIYQSQKQMQQLEQLRVDMAHYVVAAEQFVQECHAFADNKMSLDPFKDRLHKKINTLMTSQSATDMAMLQQNLSRNTAMTILDRFNEAKNILIPAWQQHVLQLQTVQNPQELQQLNAARERLIQTLDHAVKTAPSK</sequence>
<organism evidence="1 2">
    <name type="scientific">Acinetobacter populi</name>
    <dbReference type="NCBI Taxonomy" id="1582270"/>
    <lineage>
        <taxon>Bacteria</taxon>
        <taxon>Pseudomonadati</taxon>
        <taxon>Pseudomonadota</taxon>
        <taxon>Gammaproteobacteria</taxon>
        <taxon>Moraxellales</taxon>
        <taxon>Moraxellaceae</taxon>
        <taxon>Acinetobacter</taxon>
    </lineage>
</organism>
<evidence type="ECO:0000313" key="1">
    <source>
        <dbReference type="EMBL" id="OUY07501.1"/>
    </source>
</evidence>
<proteinExistence type="predicted"/>
<dbReference type="Proteomes" id="UP000196536">
    <property type="component" value="Unassembled WGS sequence"/>
</dbReference>
<gene>
    <name evidence="1" type="ORF">CAP51_07035</name>
</gene>
<comment type="caution">
    <text evidence="1">The sequence shown here is derived from an EMBL/GenBank/DDBJ whole genome shotgun (WGS) entry which is preliminary data.</text>
</comment>
<dbReference type="EMBL" id="NEXX01000002">
    <property type="protein sequence ID" value="OUY07501.1"/>
    <property type="molecule type" value="Genomic_DNA"/>
</dbReference>
<keyword evidence="2" id="KW-1185">Reference proteome</keyword>
<protein>
    <recommendedName>
        <fullName evidence="3">Tellurium resistance protein</fullName>
    </recommendedName>
</protein>
<dbReference type="AlphaFoldDB" id="A0A1Z9YZ57"/>
<reference evidence="1 2" key="1">
    <citation type="submission" date="2017-05" db="EMBL/GenBank/DDBJ databases">
        <title>Acinetobacter populi ANC 5415 (= PBJ7), whole genome shotgun sequencing project.</title>
        <authorList>
            <person name="Nemec A."/>
            <person name="Radolfova-Krizova L."/>
        </authorList>
    </citation>
    <scope>NUCLEOTIDE SEQUENCE [LARGE SCALE GENOMIC DNA]</scope>
    <source>
        <strain evidence="1 2">PBJ7</strain>
    </source>
</reference>
<name>A0A1Z9YZ57_9GAMM</name>
<evidence type="ECO:0000313" key="2">
    <source>
        <dbReference type="Proteomes" id="UP000196536"/>
    </source>
</evidence>
<dbReference type="RefSeq" id="WP_087620051.1">
    <property type="nucleotide sequence ID" value="NZ_JAKVJF010000031.1"/>
</dbReference>
<accession>A0A1Z9YZ57</accession>
<dbReference type="OrthoDB" id="6707209at2"/>